<dbReference type="AlphaFoldDB" id="A0AAE0WKZ6"/>
<keyword evidence="2" id="KW-0472">Membrane</keyword>
<sequence>MDKAVEGQDLLNVQSVFAVLTTYVIWPIGLVVYYVLLYLAIAILFLAKILYTPVGWLLQPIIYMGQFLLIVLWTPFRLLAKLETLYIYLGVAAVVGLAIGAVMRYLYGSLSGVLHLDTPPARSAKEYRQAKRREKEKTAASFYPPLHASPQSTSPTQPSQAYYSTSDAALKSRHGKGLLNQTIMEEMDSDY</sequence>
<feature type="compositionally biased region" description="Low complexity" evidence="1">
    <location>
        <begin position="149"/>
        <end position="160"/>
    </location>
</feature>
<comment type="caution">
    <text evidence="3">The sequence shown here is derived from an EMBL/GenBank/DDBJ whole genome shotgun (WGS) entry which is preliminary data.</text>
</comment>
<dbReference type="EMBL" id="JAUTXT010000024">
    <property type="protein sequence ID" value="KAK3673649.1"/>
    <property type="molecule type" value="Genomic_DNA"/>
</dbReference>
<feature type="transmembrane region" description="Helical" evidence="2">
    <location>
        <begin position="85"/>
        <end position="107"/>
    </location>
</feature>
<organism evidence="3 4">
    <name type="scientific">Recurvomyces mirabilis</name>
    <dbReference type="NCBI Taxonomy" id="574656"/>
    <lineage>
        <taxon>Eukaryota</taxon>
        <taxon>Fungi</taxon>
        <taxon>Dikarya</taxon>
        <taxon>Ascomycota</taxon>
        <taxon>Pezizomycotina</taxon>
        <taxon>Dothideomycetes</taxon>
        <taxon>Dothideomycetidae</taxon>
        <taxon>Mycosphaerellales</taxon>
        <taxon>Teratosphaeriaceae</taxon>
        <taxon>Recurvomyces</taxon>
    </lineage>
</organism>
<dbReference type="Proteomes" id="UP001274830">
    <property type="component" value="Unassembled WGS sequence"/>
</dbReference>
<proteinExistence type="predicted"/>
<gene>
    <name evidence="3" type="ORF">LTR78_006554</name>
</gene>
<evidence type="ECO:0000256" key="1">
    <source>
        <dbReference type="SAM" id="MobiDB-lite"/>
    </source>
</evidence>
<evidence type="ECO:0000256" key="2">
    <source>
        <dbReference type="SAM" id="Phobius"/>
    </source>
</evidence>
<feature type="transmembrane region" description="Helical" evidence="2">
    <location>
        <begin position="24"/>
        <end position="47"/>
    </location>
</feature>
<accession>A0AAE0WKZ6</accession>
<keyword evidence="2" id="KW-0812">Transmembrane</keyword>
<evidence type="ECO:0000313" key="3">
    <source>
        <dbReference type="EMBL" id="KAK3673649.1"/>
    </source>
</evidence>
<evidence type="ECO:0000313" key="4">
    <source>
        <dbReference type="Proteomes" id="UP001274830"/>
    </source>
</evidence>
<keyword evidence="4" id="KW-1185">Reference proteome</keyword>
<keyword evidence="2" id="KW-1133">Transmembrane helix</keyword>
<protein>
    <submittedName>
        <fullName evidence="3">Uncharacterized protein</fullName>
    </submittedName>
</protein>
<name>A0AAE0WKZ6_9PEZI</name>
<feature type="region of interest" description="Disordered" evidence="1">
    <location>
        <begin position="144"/>
        <end position="174"/>
    </location>
</feature>
<reference evidence="3" key="1">
    <citation type="submission" date="2023-07" db="EMBL/GenBank/DDBJ databases">
        <title>Black Yeasts Isolated from many extreme environments.</title>
        <authorList>
            <person name="Coleine C."/>
            <person name="Stajich J.E."/>
            <person name="Selbmann L."/>
        </authorList>
    </citation>
    <scope>NUCLEOTIDE SEQUENCE</scope>
    <source>
        <strain evidence="3">CCFEE 5485</strain>
    </source>
</reference>
<feature type="transmembrane region" description="Helical" evidence="2">
    <location>
        <begin position="54"/>
        <end position="73"/>
    </location>
</feature>